<dbReference type="OrthoDB" id="10473675at2759"/>
<organism evidence="2 3">
    <name type="scientific">Teratosphaeria nubilosa</name>
    <dbReference type="NCBI Taxonomy" id="161662"/>
    <lineage>
        <taxon>Eukaryota</taxon>
        <taxon>Fungi</taxon>
        <taxon>Dikarya</taxon>
        <taxon>Ascomycota</taxon>
        <taxon>Pezizomycotina</taxon>
        <taxon>Dothideomycetes</taxon>
        <taxon>Dothideomycetidae</taxon>
        <taxon>Mycosphaerellales</taxon>
        <taxon>Teratosphaeriaceae</taxon>
        <taxon>Teratosphaeria</taxon>
    </lineage>
</organism>
<proteinExistence type="predicted"/>
<reference evidence="2" key="1">
    <citation type="journal article" date="2020" name="Stud. Mycol.">
        <title>101 Dothideomycetes genomes: a test case for predicting lifestyles and emergence of pathogens.</title>
        <authorList>
            <person name="Haridas S."/>
            <person name="Albert R."/>
            <person name="Binder M."/>
            <person name="Bloem J."/>
            <person name="Labutti K."/>
            <person name="Salamov A."/>
            <person name="Andreopoulos B."/>
            <person name="Baker S."/>
            <person name="Barry K."/>
            <person name="Bills G."/>
            <person name="Bluhm B."/>
            <person name="Cannon C."/>
            <person name="Castanera R."/>
            <person name="Culley D."/>
            <person name="Daum C."/>
            <person name="Ezra D."/>
            <person name="Gonzalez J."/>
            <person name="Henrissat B."/>
            <person name="Kuo A."/>
            <person name="Liang C."/>
            <person name="Lipzen A."/>
            <person name="Lutzoni F."/>
            <person name="Magnuson J."/>
            <person name="Mondo S."/>
            <person name="Nolan M."/>
            <person name="Ohm R."/>
            <person name="Pangilinan J."/>
            <person name="Park H.-J."/>
            <person name="Ramirez L."/>
            <person name="Alfaro M."/>
            <person name="Sun H."/>
            <person name="Tritt A."/>
            <person name="Yoshinaga Y."/>
            <person name="Zwiers L.-H."/>
            <person name="Turgeon B."/>
            <person name="Goodwin S."/>
            <person name="Spatafora J."/>
            <person name="Crous P."/>
            <person name="Grigoriev I."/>
        </authorList>
    </citation>
    <scope>NUCLEOTIDE SEQUENCE</scope>
    <source>
        <strain evidence="2">CBS 116005</strain>
    </source>
</reference>
<accession>A0A6G1KV73</accession>
<evidence type="ECO:0000313" key="3">
    <source>
        <dbReference type="Proteomes" id="UP000799436"/>
    </source>
</evidence>
<sequence>MSTNDAIFDPSRRAGLMEKRSDLNKPILRRLFPTATSAEHTPYISYLQAVVLAEVRETHGIATTKAGHRCGKDITDRSAIEALKLTKYLGSDTVANEHTLLMVAQMVVCKNAKLKHYEQASITARRWKREAFKAVTTVAANMAKAKPQSLGEASRVEEDEADDCKSESSVSDGWVYSNIRQ</sequence>
<protein>
    <submittedName>
        <fullName evidence="2">Uncharacterized protein</fullName>
    </submittedName>
</protein>
<name>A0A6G1KV73_9PEZI</name>
<dbReference type="EMBL" id="ML995930">
    <property type="protein sequence ID" value="KAF2764310.1"/>
    <property type="molecule type" value="Genomic_DNA"/>
</dbReference>
<evidence type="ECO:0000256" key="1">
    <source>
        <dbReference type="SAM" id="MobiDB-lite"/>
    </source>
</evidence>
<keyword evidence="3" id="KW-1185">Reference proteome</keyword>
<dbReference type="AlphaFoldDB" id="A0A6G1KV73"/>
<evidence type="ECO:0000313" key="2">
    <source>
        <dbReference type="EMBL" id="KAF2764310.1"/>
    </source>
</evidence>
<gene>
    <name evidence="2" type="ORF">EJ03DRAFT_33673</name>
</gene>
<dbReference type="Proteomes" id="UP000799436">
    <property type="component" value="Unassembled WGS sequence"/>
</dbReference>
<feature type="region of interest" description="Disordered" evidence="1">
    <location>
        <begin position="145"/>
        <end position="181"/>
    </location>
</feature>